<keyword evidence="1 4" id="KW-0479">Metal-binding</keyword>
<evidence type="ECO:0008006" key="9">
    <source>
        <dbReference type="Google" id="ProtNLM"/>
    </source>
</evidence>
<protein>
    <recommendedName>
        <fullName evidence="9">TRAF-type domain-containing protein</fullName>
    </recommendedName>
</protein>
<evidence type="ECO:0000313" key="8">
    <source>
        <dbReference type="Proteomes" id="UP000239560"/>
    </source>
</evidence>
<dbReference type="Proteomes" id="UP000239560">
    <property type="component" value="Unassembled WGS sequence"/>
</dbReference>
<dbReference type="InterPro" id="IPR001293">
    <property type="entry name" value="Znf_TRAF"/>
</dbReference>
<gene>
    <name evidence="7" type="ORF">AAT19DRAFT_13889</name>
</gene>
<dbReference type="InterPro" id="IPR001841">
    <property type="entry name" value="Znf_RING"/>
</dbReference>
<dbReference type="PROSITE" id="PS50145">
    <property type="entry name" value="ZF_TRAF"/>
    <property type="match status" value="1"/>
</dbReference>
<feature type="domain" description="RING-type" evidence="5">
    <location>
        <begin position="19"/>
        <end position="56"/>
    </location>
</feature>
<feature type="zinc finger region" description="TRAF-type" evidence="4">
    <location>
        <begin position="122"/>
        <end position="163"/>
    </location>
</feature>
<evidence type="ECO:0000259" key="5">
    <source>
        <dbReference type="PROSITE" id="PS50089"/>
    </source>
</evidence>
<keyword evidence="3 4" id="KW-0862">Zinc</keyword>
<dbReference type="PANTHER" id="PTHR10131">
    <property type="entry name" value="TNF RECEPTOR ASSOCIATED FACTOR"/>
    <property type="match status" value="1"/>
</dbReference>
<dbReference type="InterPro" id="IPR013083">
    <property type="entry name" value="Znf_RING/FYVE/PHD"/>
</dbReference>
<sequence>MGVDLGRFVDKKVPQHLRCPACLEAAYPPVLVCWSEHALCRQCAVASESYACPTCRQGMVFPLKPSLFIKRAIEDYKIKCENDGCSWTGTVVNEKQHSNSCPFRKVFCKLCDSRYIFSQRDAHLDVCTEKTIDCPQGGRDCGGRSSGGRKKRRLMQEHLDKECAQWQCRAVPDCKTKTMRANLDEHEKGCRAAYDEIFQLKLTIEENAKLAEQRVPDKIVENLDFATSTDKALLPADEQQMQAGNAAQLPRRFIRSTSEHEEANDFFIIDVYGDPPPAPTFRRLRILDRSDETPKKRMRLLCGAET</sequence>
<evidence type="ECO:0000313" key="7">
    <source>
        <dbReference type="EMBL" id="PRQ74867.1"/>
    </source>
</evidence>
<dbReference type="EMBL" id="LCTV02000005">
    <property type="protein sequence ID" value="PRQ74867.1"/>
    <property type="molecule type" value="Genomic_DNA"/>
</dbReference>
<dbReference type="PANTHER" id="PTHR10131:SF94">
    <property type="entry name" value="TNF RECEPTOR-ASSOCIATED FACTOR 4"/>
    <property type="match status" value="1"/>
</dbReference>
<reference evidence="7 8" key="1">
    <citation type="journal article" date="2018" name="Elife">
        <title>Functional genomics of lipid metabolism in the oleaginous yeast Rhodosporidium toruloides.</title>
        <authorList>
            <person name="Coradetti S.T."/>
            <person name="Pinel D."/>
            <person name="Geiselman G."/>
            <person name="Ito M."/>
            <person name="Mondo S."/>
            <person name="Reilly M.C."/>
            <person name="Cheng Y.F."/>
            <person name="Bauer S."/>
            <person name="Grigoriev I."/>
            <person name="Gladden J.M."/>
            <person name="Simmons B.A."/>
            <person name="Brem R."/>
            <person name="Arkin A.P."/>
            <person name="Skerker J.M."/>
        </authorList>
    </citation>
    <scope>NUCLEOTIDE SEQUENCE [LARGE SCALE GENOMIC DNA]</scope>
    <source>
        <strain evidence="7 8">NBRC 0880</strain>
    </source>
</reference>
<keyword evidence="2 4" id="KW-0863">Zinc-finger</keyword>
<name>A0A2T0AA28_RHOTO</name>
<feature type="domain" description="TRAF-type" evidence="6">
    <location>
        <begin position="122"/>
        <end position="163"/>
    </location>
</feature>
<evidence type="ECO:0000256" key="3">
    <source>
        <dbReference type="ARBA" id="ARBA00022833"/>
    </source>
</evidence>
<evidence type="ECO:0000259" key="6">
    <source>
        <dbReference type="PROSITE" id="PS50145"/>
    </source>
</evidence>
<accession>A0A2T0AA28</accession>
<proteinExistence type="predicted"/>
<dbReference type="GO" id="GO:0008270">
    <property type="term" value="F:zinc ion binding"/>
    <property type="evidence" value="ECO:0007669"/>
    <property type="project" value="UniProtKB-KW"/>
</dbReference>
<comment type="caution">
    <text evidence="7">The sequence shown here is derived from an EMBL/GenBank/DDBJ whole genome shotgun (WGS) entry which is preliminary data.</text>
</comment>
<evidence type="ECO:0000256" key="2">
    <source>
        <dbReference type="ARBA" id="ARBA00022771"/>
    </source>
</evidence>
<evidence type="ECO:0000256" key="4">
    <source>
        <dbReference type="PROSITE-ProRule" id="PRU00207"/>
    </source>
</evidence>
<evidence type="ECO:0000256" key="1">
    <source>
        <dbReference type="ARBA" id="ARBA00022723"/>
    </source>
</evidence>
<dbReference type="OrthoDB" id="2530088at2759"/>
<dbReference type="SUPFAM" id="SSF57850">
    <property type="entry name" value="RING/U-box"/>
    <property type="match status" value="1"/>
</dbReference>
<dbReference type="PROSITE" id="PS50089">
    <property type="entry name" value="ZF_RING_2"/>
    <property type="match status" value="1"/>
</dbReference>
<dbReference type="SUPFAM" id="SSF49599">
    <property type="entry name" value="TRAF domain-like"/>
    <property type="match status" value="1"/>
</dbReference>
<dbReference type="Gene3D" id="3.30.40.10">
    <property type="entry name" value="Zinc/RING finger domain, C3HC4 (zinc finger)"/>
    <property type="match status" value="2"/>
</dbReference>
<organism evidence="7 8">
    <name type="scientific">Rhodotorula toruloides</name>
    <name type="common">Yeast</name>
    <name type="synonym">Rhodosporidium toruloides</name>
    <dbReference type="NCBI Taxonomy" id="5286"/>
    <lineage>
        <taxon>Eukaryota</taxon>
        <taxon>Fungi</taxon>
        <taxon>Dikarya</taxon>
        <taxon>Basidiomycota</taxon>
        <taxon>Pucciniomycotina</taxon>
        <taxon>Microbotryomycetes</taxon>
        <taxon>Sporidiobolales</taxon>
        <taxon>Sporidiobolaceae</taxon>
        <taxon>Rhodotorula</taxon>
    </lineage>
</organism>
<dbReference type="AlphaFoldDB" id="A0A2T0AA28"/>